<comment type="caution">
    <text evidence="6">The sequence shown here is derived from an EMBL/GenBank/DDBJ whole genome shotgun (WGS) entry which is preliminary data.</text>
</comment>
<keyword evidence="7" id="KW-1185">Reference proteome</keyword>
<proteinExistence type="predicted"/>
<dbReference type="Pfam" id="PF14604">
    <property type="entry name" value="SH3_9"/>
    <property type="match status" value="1"/>
</dbReference>
<sequence length="520" mass="56481">MTSPSTCFPLTGSTACPDLAGHSIVATSQISNLASFDTYVLQSMDNSEAFINGFQNTYGCPGFKGRGLRFHQSLMCNYFVSFSMNQCTSETKAMPAYKPLCQSSCFAHINSVFAAFSDPKVCTQSPTPQQQQSRTVFMTSIPDAGKAGKSVANTNVYYDSCYSMFTSNDTNTCSQGLVSDLNNAGFLQSADAADFCSTSSLNSIDKSICSNMGKTAAISAAGTNGATGSPSGVSGLAGQLTPMIGLNLPITRSQKLALVLPARDAPWIISGFAWFAMMLGMLVWILFLKFKNWNNVSTMAVQPEGMSQLPERYKQMNEPEELYKVGTIARGRATLRRQAGGTDSRPKERKSVFESIFGGGVRGKSGDSAYAPPAKDEQRRGNNDDDARRNTFADSEYQSNFDETSNYDRDQSAYAPSNYDDDGQTDGGSYMPEDEGLFVKMQVVEAYEAQQSDELSLSYGEILIIQETYDDGWASAQKESTGAIGAVPLSCLADIGERRPMSFRRRSGISQRASSYVDRR</sequence>
<evidence type="ECO:0000256" key="4">
    <source>
        <dbReference type="SAM" id="Phobius"/>
    </source>
</evidence>
<accession>A0A507ESR5</accession>
<evidence type="ECO:0000259" key="5">
    <source>
        <dbReference type="PROSITE" id="PS50002"/>
    </source>
</evidence>
<reference evidence="6 7" key="1">
    <citation type="journal article" date="2019" name="Sci. Rep.">
        <title>Comparative genomics of chytrid fungi reveal insights into the obligate biotrophic and pathogenic lifestyle of Synchytrium endobioticum.</title>
        <authorList>
            <person name="van de Vossenberg B.T.L.H."/>
            <person name="Warris S."/>
            <person name="Nguyen H.D.T."/>
            <person name="van Gent-Pelzer M.P.E."/>
            <person name="Joly D.L."/>
            <person name="van de Geest H.C."/>
            <person name="Bonants P.J.M."/>
            <person name="Smith D.S."/>
            <person name="Levesque C.A."/>
            <person name="van der Lee T.A.J."/>
        </authorList>
    </citation>
    <scope>NUCLEOTIDE SEQUENCE [LARGE SCALE GENOMIC DNA]</scope>
    <source>
        <strain evidence="6 7">CBS 675.73</strain>
    </source>
</reference>
<keyword evidence="1 2" id="KW-0728">SH3 domain</keyword>
<keyword evidence="4" id="KW-0812">Transmembrane</keyword>
<dbReference type="InterPro" id="IPR001452">
    <property type="entry name" value="SH3_domain"/>
</dbReference>
<organism evidence="6 7">
    <name type="scientific">Chytriomyces confervae</name>
    <dbReference type="NCBI Taxonomy" id="246404"/>
    <lineage>
        <taxon>Eukaryota</taxon>
        <taxon>Fungi</taxon>
        <taxon>Fungi incertae sedis</taxon>
        <taxon>Chytridiomycota</taxon>
        <taxon>Chytridiomycota incertae sedis</taxon>
        <taxon>Chytridiomycetes</taxon>
        <taxon>Chytridiales</taxon>
        <taxon>Chytriomycetaceae</taxon>
        <taxon>Chytriomyces</taxon>
    </lineage>
</organism>
<dbReference type="InterPro" id="IPR036028">
    <property type="entry name" value="SH3-like_dom_sf"/>
</dbReference>
<evidence type="ECO:0000256" key="3">
    <source>
        <dbReference type="SAM" id="MobiDB-lite"/>
    </source>
</evidence>
<gene>
    <name evidence="6" type="ORF">CcCBS67573_g07677</name>
</gene>
<dbReference type="SUPFAM" id="SSF50044">
    <property type="entry name" value="SH3-domain"/>
    <property type="match status" value="1"/>
</dbReference>
<evidence type="ECO:0000256" key="1">
    <source>
        <dbReference type="ARBA" id="ARBA00022443"/>
    </source>
</evidence>
<dbReference type="PROSITE" id="PS50002">
    <property type="entry name" value="SH3"/>
    <property type="match status" value="1"/>
</dbReference>
<dbReference type="STRING" id="246404.A0A507ESR5"/>
<feature type="domain" description="SH3" evidence="5">
    <location>
        <begin position="436"/>
        <end position="497"/>
    </location>
</feature>
<name>A0A507ESR5_9FUNG</name>
<dbReference type="AlphaFoldDB" id="A0A507ESR5"/>
<feature type="compositionally biased region" description="Polar residues" evidence="3">
    <location>
        <begin position="392"/>
        <end position="404"/>
    </location>
</feature>
<dbReference type="Gene3D" id="2.30.30.40">
    <property type="entry name" value="SH3 Domains"/>
    <property type="match status" value="1"/>
</dbReference>
<dbReference type="EMBL" id="QEAP01000421">
    <property type="protein sequence ID" value="TPX66901.1"/>
    <property type="molecule type" value="Genomic_DNA"/>
</dbReference>
<dbReference type="OrthoDB" id="5340910at2759"/>
<dbReference type="SMART" id="SM00326">
    <property type="entry name" value="SH3"/>
    <property type="match status" value="1"/>
</dbReference>
<protein>
    <recommendedName>
        <fullName evidence="5">SH3 domain-containing protein</fullName>
    </recommendedName>
</protein>
<evidence type="ECO:0000256" key="2">
    <source>
        <dbReference type="PROSITE-ProRule" id="PRU00192"/>
    </source>
</evidence>
<feature type="region of interest" description="Disordered" evidence="3">
    <location>
        <begin position="357"/>
        <end position="433"/>
    </location>
</feature>
<dbReference type="Proteomes" id="UP000320333">
    <property type="component" value="Unassembled WGS sequence"/>
</dbReference>
<keyword evidence="4" id="KW-1133">Transmembrane helix</keyword>
<evidence type="ECO:0000313" key="7">
    <source>
        <dbReference type="Proteomes" id="UP000320333"/>
    </source>
</evidence>
<feature type="compositionally biased region" description="Basic and acidic residues" evidence="3">
    <location>
        <begin position="374"/>
        <end position="391"/>
    </location>
</feature>
<keyword evidence="4" id="KW-0472">Membrane</keyword>
<evidence type="ECO:0000313" key="6">
    <source>
        <dbReference type="EMBL" id="TPX66901.1"/>
    </source>
</evidence>
<feature type="transmembrane region" description="Helical" evidence="4">
    <location>
        <begin position="267"/>
        <end position="288"/>
    </location>
</feature>